<name>U5D6A5_AMBTC</name>
<dbReference type="EMBL" id="KI392290">
    <property type="protein sequence ID" value="ERN17974.1"/>
    <property type="molecule type" value="Genomic_DNA"/>
</dbReference>
<dbReference type="AlphaFoldDB" id="U5D6A5"/>
<evidence type="ECO:0000313" key="2">
    <source>
        <dbReference type="Proteomes" id="UP000017836"/>
    </source>
</evidence>
<dbReference type="HOGENOM" id="CLU_2743415_0_0_1"/>
<dbReference type="Gramene" id="ERN17974">
    <property type="protein sequence ID" value="ERN17974"/>
    <property type="gene ID" value="AMTR_s00046p00093070"/>
</dbReference>
<organism evidence="1 2">
    <name type="scientific">Amborella trichopoda</name>
    <dbReference type="NCBI Taxonomy" id="13333"/>
    <lineage>
        <taxon>Eukaryota</taxon>
        <taxon>Viridiplantae</taxon>
        <taxon>Streptophyta</taxon>
        <taxon>Embryophyta</taxon>
        <taxon>Tracheophyta</taxon>
        <taxon>Spermatophyta</taxon>
        <taxon>Magnoliopsida</taxon>
        <taxon>Amborellales</taxon>
        <taxon>Amborellaceae</taxon>
        <taxon>Amborella</taxon>
    </lineage>
</organism>
<proteinExistence type="predicted"/>
<keyword evidence="2" id="KW-1185">Reference proteome</keyword>
<sequence>MVTHLDLIIQMQVSLLKARILLHMQLDKVAKVQSKKNFTELSKRTSITHQFFSLFGATIKVEFKPSLCLCR</sequence>
<dbReference type="Proteomes" id="UP000017836">
    <property type="component" value="Unassembled WGS sequence"/>
</dbReference>
<reference evidence="2" key="1">
    <citation type="journal article" date="2013" name="Science">
        <title>The Amborella genome and the evolution of flowering plants.</title>
        <authorList>
            <consortium name="Amborella Genome Project"/>
        </authorList>
    </citation>
    <scope>NUCLEOTIDE SEQUENCE [LARGE SCALE GENOMIC DNA]</scope>
</reference>
<evidence type="ECO:0000313" key="1">
    <source>
        <dbReference type="EMBL" id="ERN17974.1"/>
    </source>
</evidence>
<gene>
    <name evidence="1" type="ORF">AMTR_s00046p00093070</name>
</gene>
<protein>
    <submittedName>
        <fullName evidence="1">Uncharacterized protein</fullName>
    </submittedName>
</protein>
<accession>U5D6A5</accession>